<accession>A0AA37HDY6</accession>
<evidence type="ECO:0000313" key="1">
    <source>
        <dbReference type="EMBL" id="GJD63988.1"/>
    </source>
</evidence>
<keyword evidence="2" id="KW-1185">Reference proteome</keyword>
<name>A0AA37HDY6_9HYPH</name>
<reference evidence="1" key="2">
    <citation type="submission" date="2021-08" db="EMBL/GenBank/DDBJ databases">
        <authorList>
            <person name="Tani A."/>
            <person name="Ola A."/>
            <person name="Ogura Y."/>
            <person name="Katsura K."/>
            <person name="Hayashi T."/>
        </authorList>
    </citation>
    <scope>NUCLEOTIDE SEQUENCE</scope>
    <source>
        <strain evidence="1">JCM 32048</strain>
    </source>
</reference>
<protein>
    <submittedName>
        <fullName evidence="1">Uncharacterized protein</fullName>
    </submittedName>
</protein>
<proteinExistence type="predicted"/>
<dbReference type="AlphaFoldDB" id="A0AA37HDY6"/>
<dbReference type="Proteomes" id="UP001055286">
    <property type="component" value="Unassembled WGS sequence"/>
</dbReference>
<sequence>MDVPSLFATAQHEGRVGVARKSKLIDARPAIPGEIVISIIAGEGEETRSKPAEVGDMVVQNRCEATGHEEYLVKAGSFAERYEGPLEAERADGWRPYRPRGVDMLYFIVREADGNFTFNAPWGEPMIARPGDAIVRDPNDPNDTYRVARDAFSCTYEIRREPEAAKKPL</sequence>
<evidence type="ECO:0000313" key="2">
    <source>
        <dbReference type="Proteomes" id="UP001055286"/>
    </source>
</evidence>
<reference evidence="1" key="1">
    <citation type="journal article" date="2016" name="Front. Microbiol.">
        <title>Genome Sequence of the Piezophilic, Mesophilic Sulfate-Reducing Bacterium Desulfovibrio indicus J2T.</title>
        <authorList>
            <person name="Cao J."/>
            <person name="Maignien L."/>
            <person name="Shao Z."/>
            <person name="Alain K."/>
            <person name="Jebbar M."/>
        </authorList>
    </citation>
    <scope>NUCLEOTIDE SEQUENCE</scope>
    <source>
        <strain evidence="1">JCM 32048</strain>
    </source>
</reference>
<dbReference type="EMBL" id="BPQJ01000020">
    <property type="protein sequence ID" value="GJD63988.1"/>
    <property type="molecule type" value="Genomic_DNA"/>
</dbReference>
<organism evidence="1 2">
    <name type="scientific">Methylobacterium frigidaeris</name>
    <dbReference type="NCBI Taxonomy" id="2038277"/>
    <lineage>
        <taxon>Bacteria</taxon>
        <taxon>Pseudomonadati</taxon>
        <taxon>Pseudomonadota</taxon>
        <taxon>Alphaproteobacteria</taxon>
        <taxon>Hyphomicrobiales</taxon>
        <taxon>Methylobacteriaceae</taxon>
        <taxon>Methylobacterium</taxon>
    </lineage>
</organism>
<comment type="caution">
    <text evidence="1">The sequence shown here is derived from an EMBL/GenBank/DDBJ whole genome shotgun (WGS) entry which is preliminary data.</text>
</comment>
<gene>
    <name evidence="1" type="ORF">MPEAHAMD_4162</name>
</gene>